<dbReference type="PANTHER" id="PTHR11571:SF263">
    <property type="entry name" value="GLUTATHIONE S-TRANSFERASE"/>
    <property type="match status" value="1"/>
</dbReference>
<dbReference type="OrthoDB" id="414243at2759"/>
<dbReference type="SUPFAM" id="SSF47616">
    <property type="entry name" value="GST C-terminal domain-like"/>
    <property type="match status" value="1"/>
</dbReference>
<dbReference type="SUPFAM" id="SSF52833">
    <property type="entry name" value="Thioredoxin-like"/>
    <property type="match status" value="1"/>
</dbReference>
<dbReference type="Gene3D" id="3.40.30.10">
    <property type="entry name" value="Glutaredoxin"/>
    <property type="match status" value="1"/>
</dbReference>
<comment type="caution">
    <text evidence="3">The sequence shown here is derived from an EMBL/GenBank/DDBJ whole genome shotgun (WGS) entry which is preliminary data.</text>
</comment>
<accession>A0A8H4PHV1</accession>
<dbReference type="InterPro" id="IPR004045">
    <property type="entry name" value="Glutathione_S-Trfase_N"/>
</dbReference>
<dbReference type="PROSITE" id="PS50404">
    <property type="entry name" value="GST_NTER"/>
    <property type="match status" value="1"/>
</dbReference>
<evidence type="ECO:0000313" key="3">
    <source>
        <dbReference type="EMBL" id="KAF4461777.1"/>
    </source>
</evidence>
<feature type="domain" description="GST C-terminal" evidence="2">
    <location>
        <begin position="115"/>
        <end position="258"/>
    </location>
</feature>
<dbReference type="Proteomes" id="UP000554235">
    <property type="component" value="Unassembled WGS sequence"/>
</dbReference>
<sequence length="261" mass="29508">MAQPDPKRVKTDDDAPYELIYWPGLPGRGELIRLLFEEAGVPYVDSARTPDKAAALVMSHISPESVGDDHNPPPLAPPILKHGDLVIPQVPNILLYIAPRIGLAPKEGHGVYHLNGIVLTIIDGLVNEMHETHHPIAVSLYYADQKEEAKKRSKYYIKDRLPKWFGYLQRVLDAKTSGEGPWLYGDSLTYADLVLFQCFDGTKYAFPKAVEALEKSGKYDGVFKLYEAVKERPNISKYLASERRQAYGEGIWRRYPELEED</sequence>
<protein>
    <submittedName>
        <fullName evidence="3">Glutathione S-transferase</fullName>
    </submittedName>
</protein>
<dbReference type="InterPro" id="IPR036282">
    <property type="entry name" value="Glutathione-S-Trfase_C_sf"/>
</dbReference>
<dbReference type="PROSITE" id="PS50405">
    <property type="entry name" value="GST_CTER"/>
    <property type="match status" value="1"/>
</dbReference>
<keyword evidence="4" id="KW-1185">Reference proteome</keyword>
<evidence type="ECO:0000259" key="1">
    <source>
        <dbReference type="PROSITE" id="PS50404"/>
    </source>
</evidence>
<dbReference type="InterPro" id="IPR010987">
    <property type="entry name" value="Glutathione-S-Trfase_C-like"/>
</dbReference>
<dbReference type="InterPro" id="IPR036249">
    <property type="entry name" value="Thioredoxin-like_sf"/>
</dbReference>
<dbReference type="InterPro" id="IPR004046">
    <property type="entry name" value="GST_C"/>
</dbReference>
<dbReference type="InterPro" id="IPR050213">
    <property type="entry name" value="GST_superfamily"/>
</dbReference>
<keyword evidence="3" id="KW-0808">Transferase</keyword>
<feature type="domain" description="GST N-terminal" evidence="1">
    <location>
        <begin position="16"/>
        <end position="105"/>
    </location>
</feature>
<dbReference type="CDD" id="cd03039">
    <property type="entry name" value="GST_N_Sigma_like"/>
    <property type="match status" value="1"/>
</dbReference>
<dbReference type="AlphaFoldDB" id="A0A8H4PHV1"/>
<dbReference type="PANTHER" id="PTHR11571">
    <property type="entry name" value="GLUTATHIONE S-TRANSFERASE"/>
    <property type="match status" value="1"/>
</dbReference>
<proteinExistence type="predicted"/>
<name>A0A8H4PHV1_9HYPO</name>
<gene>
    <name evidence="3" type="ORF">FALBO_11433</name>
</gene>
<dbReference type="CDD" id="cd03192">
    <property type="entry name" value="GST_C_Sigma_like"/>
    <property type="match status" value="1"/>
</dbReference>
<reference evidence="3 4" key="1">
    <citation type="submission" date="2020-01" db="EMBL/GenBank/DDBJ databases">
        <title>Identification and distribution of gene clusters putatively required for synthesis of sphingolipid metabolism inhibitors in phylogenetically diverse species of the filamentous fungus Fusarium.</title>
        <authorList>
            <person name="Kim H.-S."/>
            <person name="Busman M."/>
            <person name="Brown D.W."/>
            <person name="Divon H."/>
            <person name="Uhlig S."/>
            <person name="Proctor R.H."/>
        </authorList>
    </citation>
    <scope>NUCLEOTIDE SEQUENCE [LARGE SCALE GENOMIC DNA]</scope>
    <source>
        <strain evidence="3 4">NRRL 20459</strain>
    </source>
</reference>
<dbReference type="EMBL" id="JAADYS010001657">
    <property type="protein sequence ID" value="KAF4461777.1"/>
    <property type="molecule type" value="Genomic_DNA"/>
</dbReference>
<evidence type="ECO:0000259" key="2">
    <source>
        <dbReference type="PROSITE" id="PS50405"/>
    </source>
</evidence>
<dbReference type="Gene3D" id="1.20.1050.10">
    <property type="match status" value="1"/>
</dbReference>
<dbReference type="GO" id="GO:0006749">
    <property type="term" value="P:glutathione metabolic process"/>
    <property type="evidence" value="ECO:0007669"/>
    <property type="project" value="TreeGrafter"/>
</dbReference>
<organism evidence="3 4">
    <name type="scientific">Fusarium albosuccineum</name>
    <dbReference type="NCBI Taxonomy" id="1237068"/>
    <lineage>
        <taxon>Eukaryota</taxon>
        <taxon>Fungi</taxon>
        <taxon>Dikarya</taxon>
        <taxon>Ascomycota</taxon>
        <taxon>Pezizomycotina</taxon>
        <taxon>Sordariomycetes</taxon>
        <taxon>Hypocreomycetidae</taxon>
        <taxon>Hypocreales</taxon>
        <taxon>Nectriaceae</taxon>
        <taxon>Fusarium</taxon>
        <taxon>Fusarium decemcellulare species complex</taxon>
    </lineage>
</organism>
<dbReference type="Pfam" id="PF14497">
    <property type="entry name" value="GST_C_3"/>
    <property type="match status" value="1"/>
</dbReference>
<evidence type="ECO:0000313" key="4">
    <source>
        <dbReference type="Proteomes" id="UP000554235"/>
    </source>
</evidence>
<dbReference type="GO" id="GO:0004364">
    <property type="term" value="F:glutathione transferase activity"/>
    <property type="evidence" value="ECO:0007669"/>
    <property type="project" value="TreeGrafter"/>
</dbReference>